<sequence>MYNKGHSPQASATQSACDTMPEPLATISKMVLEITDLNKWKIEREIGKRKSIDFSKMSPIGSTSYFLKDFISFDKEQDQRKLKLNSKCIFELFTDGILLHSNYSTSQLLIPIKYSDITDLKLIKGDELVNPRKFSLMWILLKLGVPLTISRYFWGGRTISYSIGDTELIISTTFFKMKMITNGFTFESQEDFFRRLPIENIQIIK</sequence>
<dbReference type="Proteomes" id="UP000245535">
    <property type="component" value="Unassembled WGS sequence"/>
</dbReference>
<accession>A0A315YWQ5</accession>
<evidence type="ECO:0000313" key="2">
    <source>
        <dbReference type="Proteomes" id="UP000245535"/>
    </source>
</evidence>
<protein>
    <submittedName>
        <fullName evidence="1">Uncharacterized protein</fullName>
    </submittedName>
</protein>
<reference evidence="1 2" key="1">
    <citation type="submission" date="2018-03" db="EMBL/GenBank/DDBJ databases">
        <title>Genomic Encyclopedia of Archaeal and Bacterial Type Strains, Phase II (KMG-II): from individual species to whole genera.</title>
        <authorList>
            <person name="Goeker M."/>
        </authorList>
    </citation>
    <scope>NUCLEOTIDE SEQUENCE [LARGE SCALE GENOMIC DNA]</scope>
    <source>
        <strain evidence="1 2">DSM 28229</strain>
    </source>
</reference>
<dbReference type="AlphaFoldDB" id="A0A315YWQ5"/>
<gene>
    <name evidence="1" type="ORF">BC781_1144</name>
</gene>
<evidence type="ECO:0000313" key="1">
    <source>
        <dbReference type="EMBL" id="PWJ33242.1"/>
    </source>
</evidence>
<keyword evidence="2" id="KW-1185">Reference proteome</keyword>
<name>A0A315YWQ5_SEDFL</name>
<comment type="caution">
    <text evidence="1">The sequence shown here is derived from an EMBL/GenBank/DDBJ whole genome shotgun (WGS) entry which is preliminary data.</text>
</comment>
<proteinExistence type="predicted"/>
<dbReference type="EMBL" id="QGDO01000014">
    <property type="protein sequence ID" value="PWJ33242.1"/>
    <property type="molecule type" value="Genomic_DNA"/>
</dbReference>
<organism evidence="1 2">
    <name type="scientific">Sediminitomix flava</name>
    <dbReference type="NCBI Taxonomy" id="379075"/>
    <lineage>
        <taxon>Bacteria</taxon>
        <taxon>Pseudomonadati</taxon>
        <taxon>Bacteroidota</taxon>
        <taxon>Cytophagia</taxon>
        <taxon>Cytophagales</taxon>
        <taxon>Flammeovirgaceae</taxon>
        <taxon>Sediminitomix</taxon>
    </lineage>
</organism>